<evidence type="ECO:0000313" key="2">
    <source>
        <dbReference type="EMBL" id="KAA0199227.1"/>
    </source>
</evidence>
<keyword evidence="3" id="KW-1185">Reference proteome</keyword>
<reference evidence="2" key="1">
    <citation type="submission" date="2019-05" db="EMBL/GenBank/DDBJ databases">
        <title>Annotation for the trematode Fasciolopsis buski.</title>
        <authorList>
            <person name="Choi Y.-J."/>
        </authorList>
    </citation>
    <scope>NUCLEOTIDE SEQUENCE</scope>
    <source>
        <strain evidence="2">HT</strain>
        <tissue evidence="2">Whole worm</tissue>
    </source>
</reference>
<dbReference type="EMBL" id="LUCM01001249">
    <property type="protein sequence ID" value="KAA0199227.1"/>
    <property type="molecule type" value="Genomic_DNA"/>
</dbReference>
<proteinExistence type="predicted"/>
<dbReference type="InterPro" id="IPR036259">
    <property type="entry name" value="MFS_trans_sf"/>
</dbReference>
<comment type="caution">
    <text evidence="2">The sequence shown here is derived from an EMBL/GenBank/DDBJ whole genome shotgun (WGS) entry which is preliminary data.</text>
</comment>
<feature type="region of interest" description="Disordered" evidence="1">
    <location>
        <begin position="80"/>
        <end position="106"/>
    </location>
</feature>
<evidence type="ECO:0000313" key="3">
    <source>
        <dbReference type="Proteomes" id="UP000728185"/>
    </source>
</evidence>
<organism evidence="2 3">
    <name type="scientific">Fasciolopsis buskii</name>
    <dbReference type="NCBI Taxonomy" id="27845"/>
    <lineage>
        <taxon>Eukaryota</taxon>
        <taxon>Metazoa</taxon>
        <taxon>Spiralia</taxon>
        <taxon>Lophotrochozoa</taxon>
        <taxon>Platyhelminthes</taxon>
        <taxon>Trematoda</taxon>
        <taxon>Digenea</taxon>
        <taxon>Plagiorchiida</taxon>
        <taxon>Echinostomata</taxon>
        <taxon>Echinostomatoidea</taxon>
        <taxon>Fasciolidae</taxon>
        <taxon>Fasciolopsis</taxon>
    </lineage>
</organism>
<sequence length="106" mass="11764">MMLMPTTQSIVFIKVPELYPLETRSKGFWFSPGLGRLGAAISSYVNQLDYNIAQGVPMMFYTGMASLVAAVTWCMDDTTSKEENLNPQNQPKEEGDFSALKTVTSK</sequence>
<accession>A0A8E0VQY2</accession>
<name>A0A8E0VQY2_9TREM</name>
<evidence type="ECO:0000256" key="1">
    <source>
        <dbReference type="SAM" id="MobiDB-lite"/>
    </source>
</evidence>
<dbReference type="Proteomes" id="UP000728185">
    <property type="component" value="Unassembled WGS sequence"/>
</dbReference>
<dbReference type="AlphaFoldDB" id="A0A8E0VQY2"/>
<gene>
    <name evidence="2" type="ORF">FBUS_03528</name>
</gene>
<dbReference type="Gene3D" id="1.20.1250.20">
    <property type="entry name" value="MFS general substrate transporter like domains"/>
    <property type="match status" value="1"/>
</dbReference>
<protein>
    <submittedName>
        <fullName evidence="2">Uncharacterized protein</fullName>
    </submittedName>
</protein>